<evidence type="ECO:0000256" key="1">
    <source>
        <dbReference type="ARBA" id="ARBA00022679"/>
    </source>
</evidence>
<dbReference type="GO" id="GO:0006633">
    <property type="term" value="P:fatty acid biosynthetic process"/>
    <property type="evidence" value="ECO:0007669"/>
    <property type="project" value="TreeGrafter"/>
</dbReference>
<dbReference type="GO" id="GO:0005829">
    <property type="term" value="C:cytosol"/>
    <property type="evidence" value="ECO:0007669"/>
    <property type="project" value="TreeGrafter"/>
</dbReference>
<evidence type="ECO:0000256" key="2">
    <source>
        <dbReference type="ARBA" id="ARBA00023315"/>
    </source>
</evidence>
<dbReference type="InterPro" id="IPR001227">
    <property type="entry name" value="Ac_transferase_dom_sf"/>
</dbReference>
<dbReference type="InterPro" id="IPR014043">
    <property type="entry name" value="Acyl_transferase_dom"/>
</dbReference>
<dbReference type="SUPFAM" id="SSF52151">
    <property type="entry name" value="FabD/lysophospholipase-like"/>
    <property type="match status" value="1"/>
</dbReference>
<dbReference type="Gene3D" id="3.30.70.250">
    <property type="entry name" value="Malonyl-CoA ACP transacylase, ACP-binding"/>
    <property type="match status" value="1"/>
</dbReference>
<gene>
    <name evidence="7" type="ORF">C7438_1654</name>
</gene>
<accession>A0A660KV33</accession>
<protein>
    <recommendedName>
        <fullName evidence="4">Malonyl CoA-acyl carrier protein transacylase</fullName>
        <ecNumber evidence="4">2.3.1.39</ecNumber>
    </recommendedName>
</protein>
<evidence type="ECO:0000256" key="3">
    <source>
        <dbReference type="ARBA" id="ARBA00048462"/>
    </source>
</evidence>
<dbReference type="SMART" id="SM00827">
    <property type="entry name" value="PKS_AT"/>
    <property type="match status" value="1"/>
</dbReference>
<comment type="catalytic activity">
    <reaction evidence="3 4">
        <text>holo-[ACP] + malonyl-CoA = malonyl-[ACP] + CoA</text>
        <dbReference type="Rhea" id="RHEA:41792"/>
        <dbReference type="Rhea" id="RHEA-COMP:9623"/>
        <dbReference type="Rhea" id="RHEA-COMP:9685"/>
        <dbReference type="ChEBI" id="CHEBI:57287"/>
        <dbReference type="ChEBI" id="CHEBI:57384"/>
        <dbReference type="ChEBI" id="CHEBI:64479"/>
        <dbReference type="ChEBI" id="CHEBI:78449"/>
        <dbReference type="EC" id="2.3.1.39"/>
    </reaction>
</comment>
<evidence type="ECO:0000259" key="6">
    <source>
        <dbReference type="SMART" id="SM00827"/>
    </source>
</evidence>
<organism evidence="7 8">
    <name type="scientific">Brockia lithotrophica</name>
    <dbReference type="NCBI Taxonomy" id="933949"/>
    <lineage>
        <taxon>Bacteria</taxon>
        <taxon>Bacillati</taxon>
        <taxon>Bacillota</taxon>
        <taxon>Bacilli</taxon>
        <taxon>Bacillales</taxon>
        <taxon>Bacillales Family X. Incertae Sedis</taxon>
        <taxon>Brockia</taxon>
    </lineage>
</organism>
<dbReference type="SUPFAM" id="SSF55048">
    <property type="entry name" value="Probable ACP-binding domain of malonyl-CoA ACP transacylase"/>
    <property type="match status" value="1"/>
</dbReference>
<dbReference type="EC" id="2.3.1.39" evidence="4"/>
<dbReference type="RefSeq" id="WP_121444887.1">
    <property type="nucleotide sequence ID" value="NZ_RBIJ01000006.1"/>
</dbReference>
<dbReference type="InterPro" id="IPR050858">
    <property type="entry name" value="Mal-CoA-ACP_Trans/PKS_FabD"/>
</dbReference>
<dbReference type="InterPro" id="IPR024925">
    <property type="entry name" value="Malonyl_CoA-ACP_transAc"/>
</dbReference>
<dbReference type="Proteomes" id="UP000267019">
    <property type="component" value="Unassembled WGS sequence"/>
</dbReference>
<feature type="active site" evidence="5">
    <location>
        <position position="210"/>
    </location>
</feature>
<sequence>MSRASSVPPVAYVFPGQGAQKVGMGRDLWEEFSWARERFRLAEELTGIPFAELVLRGPEAALTETVVLQPALFLVETLLYDVLWDLGAPPPAVVAGHSLGEYAALYAAGVFDFAQGIRLTHARGVAMAEAARQNPGTMAAVVGLSPDLVESVCREVSALGEDFGVEAANVNSPEQVVVSGRAAGVEEAGRRLLALGARRVVPLRVAGPFHSSYMAPARKELEAVLREIDLGEPTVPVLVNAWARPVRSAAEIREALLDQLVRPVRWVETVRALRDLGVETIVEVGPGNVLTGLVRKTDPGFSLYNVASWAEARAVADRLRSAGGVREES</sequence>
<dbReference type="NCBIfam" id="TIGR00128">
    <property type="entry name" value="fabD"/>
    <property type="match status" value="1"/>
</dbReference>
<dbReference type="Pfam" id="PF00698">
    <property type="entry name" value="Acyl_transf_1"/>
    <property type="match status" value="1"/>
</dbReference>
<keyword evidence="1 4" id="KW-0808">Transferase</keyword>
<dbReference type="GO" id="GO:0004314">
    <property type="term" value="F:[acyl-carrier-protein] S-malonyltransferase activity"/>
    <property type="evidence" value="ECO:0007669"/>
    <property type="project" value="UniProtKB-EC"/>
</dbReference>
<dbReference type="EMBL" id="RBIJ01000006">
    <property type="protein sequence ID" value="RKQ83624.1"/>
    <property type="molecule type" value="Genomic_DNA"/>
</dbReference>
<dbReference type="FunFam" id="3.30.70.250:FF:000001">
    <property type="entry name" value="Malonyl CoA-acyl carrier protein transacylase"/>
    <property type="match status" value="1"/>
</dbReference>
<dbReference type="InterPro" id="IPR016036">
    <property type="entry name" value="Malonyl_transacylase_ACP-bd"/>
</dbReference>
<keyword evidence="2 4" id="KW-0012">Acyltransferase</keyword>
<dbReference type="Gene3D" id="3.40.366.10">
    <property type="entry name" value="Malonyl-Coenzyme A Acyl Carrier Protein, domain 2"/>
    <property type="match status" value="1"/>
</dbReference>
<dbReference type="OrthoDB" id="9805460at2"/>
<comment type="similarity">
    <text evidence="4">Belongs to the fabD family.</text>
</comment>
<dbReference type="InterPro" id="IPR016035">
    <property type="entry name" value="Acyl_Trfase/lysoPLipase"/>
</dbReference>
<dbReference type="PANTHER" id="PTHR42681:SF1">
    <property type="entry name" value="MALONYL-COA-ACYL CARRIER PROTEIN TRANSACYLASE, MITOCHONDRIAL"/>
    <property type="match status" value="1"/>
</dbReference>
<evidence type="ECO:0000313" key="8">
    <source>
        <dbReference type="Proteomes" id="UP000267019"/>
    </source>
</evidence>
<dbReference type="InterPro" id="IPR004410">
    <property type="entry name" value="Malonyl_CoA-ACP_transAc_FabD"/>
</dbReference>
<dbReference type="PANTHER" id="PTHR42681">
    <property type="entry name" value="MALONYL-COA-ACYL CARRIER PROTEIN TRANSACYLASE, MITOCHONDRIAL"/>
    <property type="match status" value="1"/>
</dbReference>
<dbReference type="AlphaFoldDB" id="A0A660KV33"/>
<proteinExistence type="inferred from homology"/>
<feature type="active site" evidence="5">
    <location>
        <position position="98"/>
    </location>
</feature>
<reference evidence="7 8" key="1">
    <citation type="submission" date="2018-10" db="EMBL/GenBank/DDBJ databases">
        <title>Genomic Encyclopedia of Type Strains, Phase IV (KMG-IV): sequencing the most valuable type-strain genomes for metagenomic binning, comparative biology and taxonomic classification.</title>
        <authorList>
            <person name="Goeker M."/>
        </authorList>
    </citation>
    <scope>NUCLEOTIDE SEQUENCE [LARGE SCALE GENOMIC DNA]</scope>
    <source>
        <strain evidence="7 8">DSM 22653</strain>
    </source>
</reference>
<evidence type="ECO:0000313" key="7">
    <source>
        <dbReference type="EMBL" id="RKQ83624.1"/>
    </source>
</evidence>
<feature type="domain" description="Malonyl-CoA:ACP transacylase (MAT)" evidence="6">
    <location>
        <begin position="13"/>
        <end position="313"/>
    </location>
</feature>
<evidence type="ECO:0000256" key="4">
    <source>
        <dbReference type="PIRNR" id="PIRNR000446"/>
    </source>
</evidence>
<evidence type="ECO:0000256" key="5">
    <source>
        <dbReference type="PIRSR" id="PIRSR000446-1"/>
    </source>
</evidence>
<dbReference type="PIRSF" id="PIRSF000446">
    <property type="entry name" value="Mct"/>
    <property type="match status" value="1"/>
</dbReference>
<keyword evidence="8" id="KW-1185">Reference proteome</keyword>
<name>A0A660KV33_9BACL</name>
<comment type="caution">
    <text evidence="7">The sequence shown here is derived from an EMBL/GenBank/DDBJ whole genome shotgun (WGS) entry which is preliminary data.</text>
</comment>